<dbReference type="PROSITE" id="PS50836">
    <property type="entry name" value="DOMON"/>
    <property type="match status" value="1"/>
</dbReference>
<dbReference type="PANTHER" id="PTHR46902">
    <property type="entry name" value="DOMON DOMAIN-CONTAINING PROTEIN FRRS1L"/>
    <property type="match status" value="1"/>
</dbReference>
<evidence type="ECO:0000259" key="5">
    <source>
        <dbReference type="PROSITE" id="PS50836"/>
    </source>
</evidence>
<dbReference type="Gene3D" id="2.60.40.4060">
    <property type="entry name" value="Reeler domain"/>
    <property type="match status" value="1"/>
</dbReference>
<evidence type="ECO:0000313" key="6">
    <source>
        <dbReference type="EMBL" id="KAK7508310.1"/>
    </source>
</evidence>
<dbReference type="InterPro" id="IPR005018">
    <property type="entry name" value="DOMON_domain"/>
</dbReference>
<feature type="signal peptide" evidence="4">
    <location>
        <begin position="1"/>
        <end position="32"/>
    </location>
</feature>
<feature type="chain" id="PRO_5044890259" description="DOMON domain-containing protein" evidence="4">
    <location>
        <begin position="33"/>
        <end position="329"/>
    </location>
</feature>
<dbReference type="SMART" id="SM00664">
    <property type="entry name" value="DoH"/>
    <property type="match status" value="1"/>
</dbReference>
<evidence type="ECO:0000256" key="3">
    <source>
        <dbReference type="ARBA" id="ARBA00023004"/>
    </source>
</evidence>
<name>A0ABD0M8Q8_9CAEN</name>
<proteinExistence type="predicted"/>
<dbReference type="PANTHER" id="PTHR46902:SF1">
    <property type="entry name" value="DOMON DOMAIN-CONTAINING PROTEIN FRRS1L"/>
    <property type="match status" value="1"/>
</dbReference>
<dbReference type="Pfam" id="PF02014">
    <property type="entry name" value="Reeler"/>
    <property type="match status" value="1"/>
</dbReference>
<dbReference type="Pfam" id="PF03351">
    <property type="entry name" value="DOMON"/>
    <property type="match status" value="1"/>
</dbReference>
<evidence type="ECO:0000313" key="7">
    <source>
        <dbReference type="Proteomes" id="UP001519460"/>
    </source>
</evidence>
<dbReference type="CDD" id="cd08544">
    <property type="entry name" value="Reeler"/>
    <property type="match status" value="1"/>
</dbReference>
<comment type="cofactor">
    <cofactor evidence="1">
        <name>heme b</name>
        <dbReference type="ChEBI" id="CHEBI:60344"/>
    </cofactor>
</comment>
<keyword evidence="4" id="KW-0732">Signal</keyword>
<evidence type="ECO:0000256" key="4">
    <source>
        <dbReference type="SAM" id="SignalP"/>
    </source>
</evidence>
<dbReference type="InterPro" id="IPR002861">
    <property type="entry name" value="Reeler_dom"/>
</dbReference>
<dbReference type="InterPro" id="IPR042789">
    <property type="entry name" value="FRRS1L"/>
</dbReference>
<dbReference type="EMBL" id="JACVVK020000002">
    <property type="protein sequence ID" value="KAK7508310.1"/>
    <property type="molecule type" value="Genomic_DNA"/>
</dbReference>
<feature type="domain" description="DOMON" evidence="5">
    <location>
        <begin position="203"/>
        <end position="325"/>
    </location>
</feature>
<dbReference type="CDD" id="cd09628">
    <property type="entry name" value="DOMON_SDR_2_like"/>
    <property type="match status" value="1"/>
</dbReference>
<gene>
    <name evidence="6" type="ORF">BaRGS_00000549</name>
</gene>
<evidence type="ECO:0000256" key="2">
    <source>
        <dbReference type="ARBA" id="ARBA00004141"/>
    </source>
</evidence>
<reference evidence="6 7" key="1">
    <citation type="journal article" date="2023" name="Sci. Data">
        <title>Genome assembly of the Korean intertidal mud-creeper Batillaria attramentaria.</title>
        <authorList>
            <person name="Patra A.K."/>
            <person name="Ho P.T."/>
            <person name="Jun S."/>
            <person name="Lee S.J."/>
            <person name="Kim Y."/>
            <person name="Won Y.J."/>
        </authorList>
    </citation>
    <scope>NUCLEOTIDE SEQUENCE [LARGE SCALE GENOMIC DNA]</scope>
    <source>
        <strain evidence="6">Wonlab-2016</strain>
    </source>
</reference>
<dbReference type="InterPro" id="IPR042307">
    <property type="entry name" value="Reeler_sf"/>
</dbReference>
<accession>A0ABD0M8Q8</accession>
<dbReference type="GO" id="GO:0016020">
    <property type="term" value="C:membrane"/>
    <property type="evidence" value="ECO:0007669"/>
    <property type="project" value="UniProtKB-SubCell"/>
</dbReference>
<dbReference type="AlphaFoldDB" id="A0ABD0M8Q8"/>
<organism evidence="6 7">
    <name type="scientific">Batillaria attramentaria</name>
    <dbReference type="NCBI Taxonomy" id="370345"/>
    <lineage>
        <taxon>Eukaryota</taxon>
        <taxon>Metazoa</taxon>
        <taxon>Spiralia</taxon>
        <taxon>Lophotrochozoa</taxon>
        <taxon>Mollusca</taxon>
        <taxon>Gastropoda</taxon>
        <taxon>Caenogastropoda</taxon>
        <taxon>Sorbeoconcha</taxon>
        <taxon>Cerithioidea</taxon>
        <taxon>Batillariidae</taxon>
        <taxon>Batillaria</taxon>
    </lineage>
</organism>
<dbReference type="Proteomes" id="UP001519460">
    <property type="component" value="Unassembled WGS sequence"/>
</dbReference>
<feature type="non-terminal residue" evidence="6">
    <location>
        <position position="1"/>
    </location>
</feature>
<comment type="caution">
    <text evidence="6">The sequence shown here is derived from an EMBL/GenBank/DDBJ whole genome shotgun (WGS) entry which is preliminary data.</text>
</comment>
<keyword evidence="7" id="KW-1185">Reference proteome</keyword>
<evidence type="ECO:0000256" key="1">
    <source>
        <dbReference type="ARBA" id="ARBA00001970"/>
    </source>
</evidence>
<keyword evidence="3" id="KW-0408">Iron</keyword>
<sequence length="329" mass="34754">RSGVLQLEKTMPRGEVLLALVCVVCLPATSQSYSTGASPAACSSLSPAAGHGGLLQTSPSPYGISVSSATYTPGGPAIRVTLESRCRLRTFRGFLLTARHAETSRDQSVQLGSFDTPAYTHDECSGVQGGTPVAENKLVSPNVISLGPGCMLPATAAGTNPPPAATVAATVALTTSSARTVYAEYADCGRTKSCFSDCSADHCEFLMTWAPVGVDGDSVAVTLKAPIDPYDYYVAFGLSTDQHMGNDSVTECTHSRHSVAIYNSWNTEHRSNRRLDQSGQHGLLLTSAHYADGILTCSFTRTNTGPTSEVYNLDDSRYYILLSRGAAYS</sequence>
<protein>
    <recommendedName>
        <fullName evidence="5">DOMON domain-containing protein</fullName>
    </recommendedName>
</protein>
<comment type="subcellular location">
    <subcellularLocation>
        <location evidence="2">Membrane</location>
        <topology evidence="2">Multi-pass membrane protein</topology>
    </subcellularLocation>
</comment>
<feature type="non-terminal residue" evidence="6">
    <location>
        <position position="329"/>
    </location>
</feature>